<dbReference type="PROSITE" id="PS50894">
    <property type="entry name" value="HPT"/>
    <property type="match status" value="1"/>
</dbReference>
<evidence type="ECO:0000259" key="2">
    <source>
        <dbReference type="PROSITE" id="PS50894"/>
    </source>
</evidence>
<sequence length="123" mass="14020">MPHDTPTTDSQGYTLKNILQFTDNDPDALQTILQSFVSSTTEHTRQLENALQNKNTEEISRLAHKMLPLFRQLEVTETVKALQDLEHPEKNNLSPQQISSLTGQAIREARELVQKLRASFHLV</sequence>
<dbReference type="AlphaFoldDB" id="A0A9D2AC92"/>
<reference evidence="3" key="2">
    <citation type="submission" date="2021-04" db="EMBL/GenBank/DDBJ databases">
        <authorList>
            <person name="Gilroy R."/>
        </authorList>
    </citation>
    <scope>NUCLEOTIDE SEQUENCE</scope>
    <source>
        <strain evidence="3">23274</strain>
    </source>
</reference>
<proteinExistence type="predicted"/>
<reference evidence="3" key="1">
    <citation type="journal article" date="2021" name="PeerJ">
        <title>Extensive microbial diversity within the chicken gut microbiome revealed by metagenomics and culture.</title>
        <authorList>
            <person name="Gilroy R."/>
            <person name="Ravi A."/>
            <person name="Getino M."/>
            <person name="Pursley I."/>
            <person name="Horton D.L."/>
            <person name="Alikhan N.F."/>
            <person name="Baker D."/>
            <person name="Gharbi K."/>
            <person name="Hall N."/>
            <person name="Watson M."/>
            <person name="Adriaenssens E.M."/>
            <person name="Foster-Nyarko E."/>
            <person name="Jarju S."/>
            <person name="Secka A."/>
            <person name="Antonio M."/>
            <person name="Oren A."/>
            <person name="Chaudhuri R.R."/>
            <person name="La Ragione R."/>
            <person name="Hildebrand F."/>
            <person name="Pallen M.J."/>
        </authorList>
    </citation>
    <scope>NUCLEOTIDE SEQUENCE</scope>
    <source>
        <strain evidence="3">23274</strain>
    </source>
</reference>
<dbReference type="GO" id="GO:0004672">
    <property type="term" value="F:protein kinase activity"/>
    <property type="evidence" value="ECO:0007669"/>
    <property type="project" value="UniProtKB-ARBA"/>
</dbReference>
<dbReference type="EMBL" id="DXFT01000109">
    <property type="protein sequence ID" value="HIX03610.1"/>
    <property type="molecule type" value="Genomic_DNA"/>
</dbReference>
<dbReference type="InterPro" id="IPR036641">
    <property type="entry name" value="HPT_dom_sf"/>
</dbReference>
<dbReference type="SUPFAM" id="SSF47226">
    <property type="entry name" value="Histidine-containing phosphotransfer domain, HPT domain"/>
    <property type="match status" value="1"/>
</dbReference>
<evidence type="ECO:0000313" key="3">
    <source>
        <dbReference type="EMBL" id="HIX03610.1"/>
    </source>
</evidence>
<comment type="caution">
    <text evidence="3">The sequence shown here is derived from an EMBL/GenBank/DDBJ whole genome shotgun (WGS) entry which is preliminary data.</text>
</comment>
<dbReference type="Pfam" id="PF01627">
    <property type="entry name" value="Hpt"/>
    <property type="match status" value="1"/>
</dbReference>
<gene>
    <name evidence="3" type="ORF">H9863_05790</name>
</gene>
<feature type="modified residue" description="Phosphohistidine" evidence="1">
    <location>
        <position position="64"/>
    </location>
</feature>
<keyword evidence="1" id="KW-0597">Phosphoprotein</keyword>
<evidence type="ECO:0000313" key="4">
    <source>
        <dbReference type="Proteomes" id="UP000824202"/>
    </source>
</evidence>
<dbReference type="Proteomes" id="UP000824202">
    <property type="component" value="Unassembled WGS sequence"/>
</dbReference>
<name>A0A9D2AC92_9BACT</name>
<protein>
    <submittedName>
        <fullName evidence="3">Hpt domain-containing protein</fullName>
    </submittedName>
</protein>
<dbReference type="GO" id="GO:0000160">
    <property type="term" value="P:phosphorelay signal transduction system"/>
    <property type="evidence" value="ECO:0007669"/>
    <property type="project" value="InterPro"/>
</dbReference>
<dbReference type="Gene3D" id="1.20.120.160">
    <property type="entry name" value="HPT domain"/>
    <property type="match status" value="1"/>
</dbReference>
<accession>A0A9D2AC92</accession>
<evidence type="ECO:0000256" key="1">
    <source>
        <dbReference type="PROSITE-ProRule" id="PRU00110"/>
    </source>
</evidence>
<feature type="domain" description="HPt" evidence="2">
    <location>
        <begin position="25"/>
        <end position="123"/>
    </location>
</feature>
<organism evidence="3 4">
    <name type="scientific">Candidatus Odoribacter faecigallinarum</name>
    <dbReference type="NCBI Taxonomy" id="2838706"/>
    <lineage>
        <taxon>Bacteria</taxon>
        <taxon>Pseudomonadati</taxon>
        <taxon>Bacteroidota</taxon>
        <taxon>Bacteroidia</taxon>
        <taxon>Bacteroidales</taxon>
        <taxon>Odoribacteraceae</taxon>
        <taxon>Odoribacter</taxon>
    </lineage>
</organism>
<dbReference type="InterPro" id="IPR008207">
    <property type="entry name" value="Sig_transdc_His_kin_Hpt_dom"/>
</dbReference>